<dbReference type="RefSeq" id="WP_171471244.1">
    <property type="nucleotide sequence ID" value="NZ_CP053452.2"/>
</dbReference>
<evidence type="ECO:0000313" key="2">
    <source>
        <dbReference type="Proteomes" id="UP000503447"/>
    </source>
</evidence>
<organism evidence="1 2">
    <name type="scientific">Frigoriglobus tundricola</name>
    <dbReference type="NCBI Taxonomy" id="2774151"/>
    <lineage>
        <taxon>Bacteria</taxon>
        <taxon>Pseudomonadati</taxon>
        <taxon>Planctomycetota</taxon>
        <taxon>Planctomycetia</taxon>
        <taxon>Gemmatales</taxon>
        <taxon>Gemmataceae</taxon>
        <taxon>Frigoriglobus</taxon>
    </lineage>
</organism>
<dbReference type="PANTHER" id="PTHR39206:SF1">
    <property type="entry name" value="SLL8004 PROTEIN"/>
    <property type="match status" value="1"/>
</dbReference>
<keyword evidence="2" id="KW-1185">Reference proteome</keyword>
<protein>
    <recommendedName>
        <fullName evidence="3">UDP-N-acetylglucosamine kinase</fullName>
    </recommendedName>
</protein>
<accession>A0A6M5YNG7</accession>
<dbReference type="Proteomes" id="UP000503447">
    <property type="component" value="Chromosome"/>
</dbReference>
<reference evidence="2" key="1">
    <citation type="submission" date="2020-05" db="EMBL/GenBank/DDBJ databases">
        <title>Frigoriglobus tundricola gen. nov., sp. nov., a psychrotolerant cellulolytic planctomycete of the family Gemmataceae with two divergent copies of 16S rRNA gene.</title>
        <authorList>
            <person name="Kulichevskaya I.S."/>
            <person name="Ivanova A.A."/>
            <person name="Naumoff D.G."/>
            <person name="Beletsky A.V."/>
            <person name="Rijpstra W.I.C."/>
            <person name="Sinninghe Damste J.S."/>
            <person name="Mardanov A.V."/>
            <person name="Ravin N.V."/>
            <person name="Dedysh S.N."/>
        </authorList>
    </citation>
    <scope>NUCLEOTIDE SEQUENCE [LARGE SCALE GENOMIC DNA]</scope>
    <source>
        <strain evidence="2">PL17</strain>
    </source>
</reference>
<dbReference type="KEGG" id="ftj:FTUN_3017"/>
<sequence>MNPPPVARPQVAVLAGINGAGKTTASQHLLREALRVPSFTNADAIARGLNALDVESVAVKAGRVMLDHLHELAAARQSFAFETTLSGRAYAPWLRQLVRDGYAVHLLYYWLESADVAISRVAERVRAGGHHLPDDTVRRRYARSVRNFLELYRPVVTTWQVYDNTHGARRLIAFNNGYFDTVLDHDLWDRFHRSANDGGTIHSAGE</sequence>
<dbReference type="PANTHER" id="PTHR39206">
    <property type="entry name" value="SLL8004 PROTEIN"/>
    <property type="match status" value="1"/>
</dbReference>
<dbReference type="InterPro" id="IPR027417">
    <property type="entry name" value="P-loop_NTPase"/>
</dbReference>
<dbReference type="EMBL" id="CP053452">
    <property type="protein sequence ID" value="QJW95468.1"/>
    <property type="molecule type" value="Genomic_DNA"/>
</dbReference>
<evidence type="ECO:0008006" key="3">
    <source>
        <dbReference type="Google" id="ProtNLM"/>
    </source>
</evidence>
<dbReference type="Pfam" id="PF13671">
    <property type="entry name" value="AAA_33"/>
    <property type="match status" value="1"/>
</dbReference>
<dbReference type="AlphaFoldDB" id="A0A6M5YNG7"/>
<dbReference type="Gene3D" id="3.40.50.300">
    <property type="entry name" value="P-loop containing nucleotide triphosphate hydrolases"/>
    <property type="match status" value="1"/>
</dbReference>
<name>A0A6M5YNG7_9BACT</name>
<dbReference type="SUPFAM" id="SSF52540">
    <property type="entry name" value="P-loop containing nucleoside triphosphate hydrolases"/>
    <property type="match status" value="1"/>
</dbReference>
<gene>
    <name evidence="1" type="ORF">FTUN_3017</name>
</gene>
<evidence type="ECO:0000313" key="1">
    <source>
        <dbReference type="EMBL" id="QJW95468.1"/>
    </source>
</evidence>
<proteinExistence type="predicted"/>